<dbReference type="PANTHER" id="PTHR35936:SF17">
    <property type="entry name" value="ARGININE-BINDING EXTRACELLULAR PROTEIN ARTP"/>
    <property type="match status" value="1"/>
</dbReference>
<evidence type="ECO:0000256" key="1">
    <source>
        <dbReference type="ARBA" id="ARBA00022729"/>
    </source>
</evidence>
<evidence type="ECO:0000259" key="3">
    <source>
        <dbReference type="SMART" id="SM00062"/>
    </source>
</evidence>
<dbReference type="EMBL" id="AZGO01000037">
    <property type="protein sequence ID" value="KRM37387.1"/>
    <property type="molecule type" value="Genomic_DNA"/>
</dbReference>
<evidence type="ECO:0000256" key="2">
    <source>
        <dbReference type="SAM" id="SignalP"/>
    </source>
</evidence>
<proteinExistence type="predicted"/>
<dbReference type="RefSeq" id="WP_057806494.1">
    <property type="nucleotide sequence ID" value="NZ_AZGO01000037.1"/>
</dbReference>
<reference evidence="4 5" key="1">
    <citation type="journal article" date="2015" name="Genome Announc.">
        <title>Expanding the biotechnology potential of lactobacilli through comparative genomics of 213 strains and associated genera.</title>
        <authorList>
            <person name="Sun Z."/>
            <person name="Harris H.M."/>
            <person name="McCann A."/>
            <person name="Guo C."/>
            <person name="Argimon S."/>
            <person name="Zhang W."/>
            <person name="Yang X."/>
            <person name="Jeffery I.B."/>
            <person name="Cooney J.C."/>
            <person name="Kagawa T.F."/>
            <person name="Liu W."/>
            <person name="Song Y."/>
            <person name="Salvetti E."/>
            <person name="Wrobel A."/>
            <person name="Rasinkangas P."/>
            <person name="Parkhill J."/>
            <person name="Rea M.C."/>
            <person name="O'Sullivan O."/>
            <person name="Ritari J."/>
            <person name="Douillard F.P."/>
            <person name="Paul Ross R."/>
            <person name="Yang R."/>
            <person name="Briner A.E."/>
            <person name="Felis G.E."/>
            <person name="de Vos W.M."/>
            <person name="Barrangou R."/>
            <person name="Klaenhammer T.R."/>
            <person name="Caufield P.W."/>
            <person name="Cui Y."/>
            <person name="Zhang H."/>
            <person name="O'Toole P.W."/>
        </authorList>
    </citation>
    <scope>NUCLEOTIDE SEQUENCE [LARGE SCALE GENOMIC DNA]</scope>
    <source>
        <strain evidence="4 5">DSM 8475</strain>
    </source>
</reference>
<dbReference type="InterPro" id="IPR001638">
    <property type="entry name" value="Solute-binding_3/MltF_N"/>
</dbReference>
<dbReference type="SMART" id="SM00062">
    <property type="entry name" value="PBPb"/>
    <property type="match status" value="1"/>
</dbReference>
<organism evidence="4 5">
    <name type="scientific">Limosilactobacillus pontis DSM 8475</name>
    <dbReference type="NCBI Taxonomy" id="1423794"/>
    <lineage>
        <taxon>Bacteria</taxon>
        <taxon>Bacillati</taxon>
        <taxon>Bacillota</taxon>
        <taxon>Bacilli</taxon>
        <taxon>Lactobacillales</taxon>
        <taxon>Lactobacillaceae</taxon>
        <taxon>Limosilactobacillus</taxon>
    </lineage>
</organism>
<evidence type="ECO:0000313" key="5">
    <source>
        <dbReference type="Proteomes" id="UP000051085"/>
    </source>
</evidence>
<gene>
    <name evidence="4" type="ORF">FD34_GL001374</name>
</gene>
<dbReference type="Proteomes" id="UP000051085">
    <property type="component" value="Unassembled WGS sequence"/>
</dbReference>
<feature type="chain" id="PRO_5037180660" evidence="2">
    <location>
        <begin position="29"/>
        <end position="287"/>
    </location>
</feature>
<dbReference type="SUPFAM" id="SSF53850">
    <property type="entry name" value="Periplasmic binding protein-like II"/>
    <property type="match status" value="1"/>
</dbReference>
<evidence type="ECO:0000313" key="4">
    <source>
        <dbReference type="EMBL" id="KRM37387.1"/>
    </source>
</evidence>
<comment type="caution">
    <text evidence="4">The sequence shown here is derived from an EMBL/GenBank/DDBJ whole genome shotgun (WGS) entry which is preliminary data.</text>
</comment>
<feature type="signal peptide" evidence="2">
    <location>
        <begin position="1"/>
        <end position="28"/>
    </location>
</feature>
<accession>A0A922TKK5</accession>
<keyword evidence="1 2" id="KW-0732">Signal</keyword>
<dbReference type="Gene3D" id="3.40.190.10">
    <property type="entry name" value="Periplasmic binding protein-like II"/>
    <property type="match status" value="2"/>
</dbReference>
<feature type="domain" description="Solute-binding protein family 3/N-terminal" evidence="3">
    <location>
        <begin position="33"/>
        <end position="270"/>
    </location>
</feature>
<sequence length="287" mass="32083">MKISKLITTLSVLGLAAGTLLAPVTAHAAKETTVNVAAPNGNPEFIVNTDHGPEGYYGELIKRIDHDLPQYKFKTTFTSQNAVFSGLQSGKYDVALNNSWYNASRFKNYYHTRATSLDDVRIIYRKNSPQAKYLKNATSLKPVAEHKLSMVPLATDDALYSVVKTYNDTHSPKVDLKPFGDQSTADALGQVASGKYDVTMYPYAAFREVQNTKDGKKLAVSKSIYLKSAYLLVHKSPQNKKLTAALNKEIDHLYRDGYLEHLTKKYIHENTFAFPNAKKAYNAEFNK</sequence>
<dbReference type="PANTHER" id="PTHR35936">
    <property type="entry name" value="MEMBRANE-BOUND LYTIC MUREIN TRANSGLYCOSYLASE F"/>
    <property type="match status" value="1"/>
</dbReference>
<protein>
    <submittedName>
        <fullName evidence="4">ABC superfamily ATP binding cassette transporter substrate binding protein</fullName>
    </submittedName>
</protein>
<dbReference type="Pfam" id="PF00497">
    <property type="entry name" value="SBP_bac_3"/>
    <property type="match status" value="1"/>
</dbReference>
<dbReference type="GeneID" id="87978194"/>
<name>A0A922TKK5_9LACO</name>
<dbReference type="AlphaFoldDB" id="A0A922TKK5"/>